<organism evidence="6 7">
    <name type="scientific">Culex pipiens pipiens</name>
    <name type="common">Northern house mosquito</name>
    <dbReference type="NCBI Taxonomy" id="38569"/>
    <lineage>
        <taxon>Eukaryota</taxon>
        <taxon>Metazoa</taxon>
        <taxon>Ecdysozoa</taxon>
        <taxon>Arthropoda</taxon>
        <taxon>Hexapoda</taxon>
        <taxon>Insecta</taxon>
        <taxon>Pterygota</taxon>
        <taxon>Neoptera</taxon>
        <taxon>Endopterygota</taxon>
        <taxon>Diptera</taxon>
        <taxon>Nematocera</taxon>
        <taxon>Culicoidea</taxon>
        <taxon>Culicidae</taxon>
        <taxon>Culicinae</taxon>
        <taxon>Culicini</taxon>
        <taxon>Culex</taxon>
        <taxon>Culex</taxon>
    </lineage>
</organism>
<evidence type="ECO:0000256" key="1">
    <source>
        <dbReference type="ARBA" id="ARBA00022723"/>
    </source>
</evidence>
<sequence length="571" mass="60995">MPFAKKGAGSACFICKSSEEDDVHYGMVMGKWRIRVHAFCMLLSPQLVPNGNPDVMCGFTLEGIKAEVTRIRTQKCYLCKRPYANLSCCANRCGRTYHTVCGTKAGCVNEFAGRFRSWCPQHVEVDDTVHHDEDEMCVICDQKIGSYDRIGSMVAPCCRNGWFHRRCGEWRAYTAGYFFNCPLCNSDEEFKADLQLQGIFIPLERPPVCDAADCRCPQGRNFTSSIWSRRICEACGSSCRHDLCHLESHYICKVCQPPLAGETPPTRTGGDDHAVPSGISSVTDTEQQNLPGASEPALPSIGEGEEPGAGAPARPSTGKGVTISPRKVCQPPLAGETPPTRTGGDDPAVPSGVSSVTDTEQQNLPGASEPALPSIGEGKEPGAGAPARPGTGKGVTISPRKVCQPPLAGETPLTSTGGDDHTVPGPSGVSSAKKNKQRKSVLNQTSDVGNDDGAAAGTESYGDTEQQILPGASEPALPSIGESEAGATGGRTKKAKPKRRKSAVVMDEDTRSSVTDPPANGCTQAKEDHIDLFVASVAASLRLLSQEQYVEAKKEMNELIYKFELMALARQ</sequence>
<feature type="compositionally biased region" description="Polar residues" evidence="4">
    <location>
        <begin position="352"/>
        <end position="365"/>
    </location>
</feature>
<dbReference type="PANTHER" id="PTHR12420">
    <property type="entry name" value="PHD FINGER PROTEIN"/>
    <property type="match status" value="1"/>
</dbReference>
<feature type="domain" description="PHD-type" evidence="5">
    <location>
        <begin position="9"/>
        <end position="123"/>
    </location>
</feature>
<name>A0ABD1DC71_CULPP</name>
<keyword evidence="3" id="KW-0862">Zinc</keyword>
<feature type="compositionally biased region" description="Basic residues" evidence="4">
    <location>
        <begin position="491"/>
        <end position="502"/>
    </location>
</feature>
<reference evidence="6 7" key="1">
    <citation type="submission" date="2024-05" db="EMBL/GenBank/DDBJ databases">
        <title>Culex pipiens pipiens assembly and annotation.</title>
        <authorList>
            <person name="Alout H."/>
            <person name="Durand T."/>
        </authorList>
    </citation>
    <scope>NUCLEOTIDE SEQUENCE [LARGE SCALE GENOMIC DNA]</scope>
    <source>
        <strain evidence="6">HA-2024</strain>
        <tissue evidence="6">Whole body</tissue>
    </source>
</reference>
<proteinExistence type="predicted"/>
<dbReference type="PROSITE" id="PS51805">
    <property type="entry name" value="EPHD"/>
    <property type="match status" value="1"/>
</dbReference>
<dbReference type="InterPro" id="IPR011011">
    <property type="entry name" value="Znf_FYVE_PHD"/>
</dbReference>
<dbReference type="Pfam" id="PF13771">
    <property type="entry name" value="zf-HC5HC2H"/>
    <property type="match status" value="1"/>
</dbReference>
<dbReference type="GO" id="GO:0008270">
    <property type="term" value="F:zinc ion binding"/>
    <property type="evidence" value="ECO:0007669"/>
    <property type="project" value="UniProtKB-KW"/>
</dbReference>
<protein>
    <recommendedName>
        <fullName evidence="5">PHD-type domain-containing protein</fullName>
    </recommendedName>
</protein>
<comment type="caution">
    <text evidence="6">The sequence shown here is derived from an EMBL/GenBank/DDBJ whole genome shotgun (WGS) entry which is preliminary data.</text>
</comment>
<dbReference type="SUPFAM" id="SSF57903">
    <property type="entry name" value="FYVE/PHD zinc finger"/>
    <property type="match status" value="1"/>
</dbReference>
<dbReference type="InterPro" id="IPR034732">
    <property type="entry name" value="EPHD"/>
</dbReference>
<gene>
    <name evidence="6" type="ORF">pipiens_009973</name>
</gene>
<dbReference type="AlphaFoldDB" id="A0ABD1DC71"/>
<keyword evidence="2" id="KW-0863">Zinc-finger</keyword>
<dbReference type="EMBL" id="JBEHCU010006420">
    <property type="protein sequence ID" value="KAL1397157.1"/>
    <property type="molecule type" value="Genomic_DNA"/>
</dbReference>
<accession>A0ABD1DC71</accession>
<evidence type="ECO:0000313" key="7">
    <source>
        <dbReference type="Proteomes" id="UP001562425"/>
    </source>
</evidence>
<feature type="region of interest" description="Disordered" evidence="4">
    <location>
        <begin position="263"/>
        <end position="521"/>
    </location>
</feature>
<dbReference type="PANTHER" id="PTHR12420:SF42">
    <property type="entry name" value="G2_M PHASE-SPECIFIC E3 UBIQUITIN-PROTEIN LIGASE"/>
    <property type="match status" value="1"/>
</dbReference>
<dbReference type="Gene3D" id="3.30.40.10">
    <property type="entry name" value="Zinc/RING finger domain, C3HC4 (zinc finger)"/>
    <property type="match status" value="2"/>
</dbReference>
<evidence type="ECO:0000256" key="3">
    <source>
        <dbReference type="ARBA" id="ARBA00022833"/>
    </source>
</evidence>
<dbReference type="Proteomes" id="UP001562425">
    <property type="component" value="Unassembled WGS sequence"/>
</dbReference>
<evidence type="ECO:0000256" key="4">
    <source>
        <dbReference type="SAM" id="MobiDB-lite"/>
    </source>
</evidence>
<keyword evidence="1" id="KW-0479">Metal-binding</keyword>
<feature type="compositionally biased region" description="Polar residues" evidence="4">
    <location>
        <begin position="278"/>
        <end position="291"/>
    </location>
</feature>
<evidence type="ECO:0000256" key="2">
    <source>
        <dbReference type="ARBA" id="ARBA00022771"/>
    </source>
</evidence>
<dbReference type="InterPro" id="IPR051188">
    <property type="entry name" value="PHD-type_Zinc_Finger"/>
</dbReference>
<keyword evidence="7" id="KW-1185">Reference proteome</keyword>
<evidence type="ECO:0000313" key="6">
    <source>
        <dbReference type="EMBL" id="KAL1397157.1"/>
    </source>
</evidence>
<dbReference type="InterPro" id="IPR013083">
    <property type="entry name" value="Znf_RING/FYVE/PHD"/>
</dbReference>
<evidence type="ECO:0000259" key="5">
    <source>
        <dbReference type="PROSITE" id="PS51805"/>
    </source>
</evidence>